<sequence length="372" mass="40101">MAAMPHYVIALHCGAGYHSTQKEDAYKKLCKSICVNVCLLLEKGKGAVECVTAAVKQLEDSDLTNAGRGSSLNIQGSVECDASVMEGRQLMFGAVGAVTGVENPIEVAAMLVRRQLGERLSLGRLHPSVLVGEGAKQWAKENGIQTVDNNLLITDKSLKTYKNHKRKLDCHTERVIKKRKLSNESEDKREEFTGLEKEDGVIQDTVGAVVMDTRGNIASAVSSGGISLKQQGRLGPAALYGAGCWAYNKRARNPGIGTVTSGSGEHIMRTLLARACAVSLQRQDNASLGLSQGFKEDFLESEFLSEEDEKYAGVLALMQNEDDTVEVLWGHTTDSMCVGFMSSTLQKPKVIMSRLPEGGVPGKSFTMSGKSV</sequence>
<dbReference type="Proteomes" id="UP000694844">
    <property type="component" value="Chromosome 4"/>
</dbReference>
<dbReference type="CDD" id="cd04514">
    <property type="entry name" value="Taspase1_like"/>
    <property type="match status" value="1"/>
</dbReference>
<dbReference type="RefSeq" id="XP_022332673.1">
    <property type="nucleotide sequence ID" value="XM_022476965.1"/>
</dbReference>
<dbReference type="GeneID" id="111130193"/>
<dbReference type="InterPro" id="IPR037464">
    <property type="entry name" value="Taspase1"/>
</dbReference>
<dbReference type="InterPro" id="IPR029055">
    <property type="entry name" value="Ntn_hydrolases_N"/>
</dbReference>
<accession>A0A8B8DYL0</accession>
<feature type="site" description="Cleavage; by autolysis" evidence="3">
    <location>
        <begin position="204"/>
        <end position="205"/>
    </location>
</feature>
<dbReference type="SUPFAM" id="SSF56235">
    <property type="entry name" value="N-terminal nucleophile aminohydrolases (Ntn hydrolases)"/>
    <property type="match status" value="1"/>
</dbReference>
<feature type="active site" description="Nucleophile" evidence="2">
    <location>
        <position position="205"/>
    </location>
</feature>
<dbReference type="PANTHER" id="PTHR10188">
    <property type="entry name" value="L-ASPARAGINASE"/>
    <property type="match status" value="1"/>
</dbReference>
<dbReference type="AlphaFoldDB" id="A0A8B8DYL0"/>
<dbReference type="Gene3D" id="3.60.20.30">
    <property type="entry name" value="(Glycosyl)asparaginase"/>
    <property type="match status" value="1"/>
</dbReference>
<dbReference type="Pfam" id="PF01112">
    <property type="entry name" value="Asparaginase_2"/>
    <property type="match status" value="1"/>
</dbReference>
<name>A0A8B8DYL0_CRAVI</name>
<dbReference type="KEGG" id="cvn:111130193"/>
<dbReference type="GO" id="GO:0005737">
    <property type="term" value="C:cytoplasm"/>
    <property type="evidence" value="ECO:0007669"/>
    <property type="project" value="TreeGrafter"/>
</dbReference>
<evidence type="ECO:0000313" key="4">
    <source>
        <dbReference type="Proteomes" id="UP000694844"/>
    </source>
</evidence>
<dbReference type="PANTHER" id="PTHR10188:SF8">
    <property type="entry name" value="THREONINE ASPARTASE 1"/>
    <property type="match status" value="1"/>
</dbReference>
<keyword evidence="4" id="KW-1185">Reference proteome</keyword>
<organism evidence="4 5">
    <name type="scientific">Crassostrea virginica</name>
    <name type="common">Eastern oyster</name>
    <dbReference type="NCBI Taxonomy" id="6565"/>
    <lineage>
        <taxon>Eukaryota</taxon>
        <taxon>Metazoa</taxon>
        <taxon>Spiralia</taxon>
        <taxon>Lophotrochozoa</taxon>
        <taxon>Mollusca</taxon>
        <taxon>Bivalvia</taxon>
        <taxon>Autobranchia</taxon>
        <taxon>Pteriomorphia</taxon>
        <taxon>Ostreida</taxon>
        <taxon>Ostreoidea</taxon>
        <taxon>Ostreidae</taxon>
        <taxon>Crassostrea</taxon>
    </lineage>
</organism>
<dbReference type="OrthoDB" id="77601at2759"/>
<protein>
    <submittedName>
        <fullName evidence="5">Threonine aspartase 1-like</fullName>
    </submittedName>
</protein>
<gene>
    <name evidence="5" type="primary">LOC111130193</name>
</gene>
<dbReference type="GO" id="GO:0051604">
    <property type="term" value="P:protein maturation"/>
    <property type="evidence" value="ECO:0007669"/>
    <property type="project" value="TreeGrafter"/>
</dbReference>
<evidence type="ECO:0000256" key="1">
    <source>
        <dbReference type="ARBA" id="ARBA00010872"/>
    </source>
</evidence>
<comment type="similarity">
    <text evidence="1">Belongs to the Ntn-hydrolase family.</text>
</comment>
<reference evidence="5" key="1">
    <citation type="submission" date="2025-08" db="UniProtKB">
        <authorList>
            <consortium name="RefSeq"/>
        </authorList>
    </citation>
    <scope>IDENTIFICATION</scope>
    <source>
        <tissue evidence="5">Whole sample</tissue>
    </source>
</reference>
<proteinExistence type="inferred from homology"/>
<evidence type="ECO:0000256" key="2">
    <source>
        <dbReference type="PIRSR" id="PIRSR600246-1"/>
    </source>
</evidence>
<dbReference type="InterPro" id="IPR000246">
    <property type="entry name" value="Peptidase_T2"/>
</dbReference>
<dbReference type="GO" id="GO:0004298">
    <property type="term" value="F:threonine-type endopeptidase activity"/>
    <property type="evidence" value="ECO:0007669"/>
    <property type="project" value="InterPro"/>
</dbReference>
<evidence type="ECO:0000256" key="3">
    <source>
        <dbReference type="PIRSR" id="PIRSR600246-3"/>
    </source>
</evidence>
<evidence type="ECO:0000313" key="5">
    <source>
        <dbReference type="RefSeq" id="XP_022332673.1"/>
    </source>
</evidence>